<proteinExistence type="predicted"/>
<gene>
    <name evidence="2" type="ORF">K6K41_16570</name>
</gene>
<dbReference type="Proteomes" id="UP000825701">
    <property type="component" value="Chromosome"/>
</dbReference>
<dbReference type="AlphaFoldDB" id="A0A9E6R6C7"/>
<evidence type="ECO:0000313" key="3">
    <source>
        <dbReference type="Proteomes" id="UP000825701"/>
    </source>
</evidence>
<evidence type="ECO:0000313" key="2">
    <source>
        <dbReference type="EMBL" id="QZN98629.1"/>
    </source>
</evidence>
<feature type="region of interest" description="Disordered" evidence="1">
    <location>
        <begin position="1"/>
        <end position="22"/>
    </location>
</feature>
<dbReference type="KEGG" id="cmet:K6K41_16570"/>
<accession>A0A9E6R6C7</accession>
<dbReference type="EMBL" id="CP081869">
    <property type="protein sequence ID" value="QZN98629.1"/>
    <property type="molecule type" value="Genomic_DNA"/>
</dbReference>
<name>A0A9E6R6C7_9HYPH</name>
<reference evidence="2" key="1">
    <citation type="submission" date="2021-08" db="EMBL/GenBank/DDBJ databases">
        <authorList>
            <person name="Zhang H."/>
            <person name="Xu M."/>
            <person name="Yu Z."/>
            <person name="Yang L."/>
            <person name="Cai Y."/>
        </authorList>
    </citation>
    <scope>NUCLEOTIDE SEQUENCE</scope>
    <source>
        <strain evidence="2">CHL1</strain>
    </source>
</reference>
<sequence length="113" mass="12420">MPSGRIATGAAGKRNNPVWVRPERDEPVAAKRTILRRIPAEAAPLIVRRGSFGPSTFDADAMTVEATITAFADVQRRDARGAFVERYPRPGWTQRTLSARRSWTATGRAEAVT</sequence>
<protein>
    <submittedName>
        <fullName evidence="2">Uncharacterized protein</fullName>
    </submittedName>
</protein>
<keyword evidence="3" id="KW-1185">Reference proteome</keyword>
<evidence type="ECO:0000256" key="1">
    <source>
        <dbReference type="SAM" id="MobiDB-lite"/>
    </source>
</evidence>
<organism evidence="2 3">
    <name type="scientific">Chenggangzhangella methanolivorans</name>
    <dbReference type="NCBI Taxonomy" id="1437009"/>
    <lineage>
        <taxon>Bacteria</taxon>
        <taxon>Pseudomonadati</taxon>
        <taxon>Pseudomonadota</taxon>
        <taxon>Alphaproteobacteria</taxon>
        <taxon>Hyphomicrobiales</taxon>
        <taxon>Methylopilaceae</taxon>
        <taxon>Chenggangzhangella</taxon>
    </lineage>
</organism>
<dbReference type="RefSeq" id="WP_261401570.1">
    <property type="nucleotide sequence ID" value="NZ_CP081869.1"/>
</dbReference>